<evidence type="ECO:0000256" key="1">
    <source>
        <dbReference type="ARBA" id="ARBA00004141"/>
    </source>
</evidence>
<evidence type="ECO:0000256" key="8">
    <source>
        <dbReference type="ARBA" id="ARBA00023303"/>
    </source>
</evidence>
<dbReference type="Pfam" id="PF01741">
    <property type="entry name" value="MscL"/>
    <property type="match status" value="1"/>
</dbReference>
<keyword evidence="2 9" id="KW-0813">Transport</keyword>
<keyword evidence="6 9" id="KW-0406">Ion transport</keyword>
<dbReference type="GO" id="GO:0005886">
    <property type="term" value="C:plasma membrane"/>
    <property type="evidence" value="ECO:0007669"/>
    <property type="project" value="UniProtKB-SubCell"/>
</dbReference>
<dbReference type="NCBIfam" id="TIGR00220">
    <property type="entry name" value="mscL"/>
    <property type="match status" value="1"/>
</dbReference>
<dbReference type="Proteomes" id="UP000321577">
    <property type="component" value="Unassembled WGS sequence"/>
</dbReference>
<dbReference type="EMBL" id="BKAG01000010">
    <property type="protein sequence ID" value="GEP42573.1"/>
    <property type="molecule type" value="Genomic_DNA"/>
</dbReference>
<keyword evidence="3 9" id="KW-1003">Cell membrane</keyword>
<reference evidence="10 11" key="1">
    <citation type="submission" date="2019-07" db="EMBL/GenBank/DDBJ databases">
        <title>Whole genome shotgun sequence of Brevifollis gellanilyticus NBRC 108608.</title>
        <authorList>
            <person name="Hosoyama A."/>
            <person name="Uohara A."/>
            <person name="Ohji S."/>
            <person name="Ichikawa N."/>
        </authorList>
    </citation>
    <scope>NUCLEOTIDE SEQUENCE [LARGE SCALE GENOMIC DNA]</scope>
    <source>
        <strain evidence="10 11">NBRC 108608</strain>
    </source>
</reference>
<dbReference type="PANTHER" id="PTHR30266">
    <property type="entry name" value="MECHANOSENSITIVE CHANNEL MSCL"/>
    <property type="match status" value="1"/>
</dbReference>
<keyword evidence="7 9" id="KW-0472">Membrane</keyword>
<dbReference type="InterPro" id="IPR001185">
    <property type="entry name" value="MS_channel"/>
</dbReference>
<comment type="subcellular location">
    <subcellularLocation>
        <location evidence="9">Cell membrane</location>
        <topology evidence="9">Multi-pass membrane protein</topology>
    </subcellularLocation>
    <subcellularLocation>
        <location evidence="1">Membrane</location>
        <topology evidence="1">Multi-pass membrane protein</topology>
    </subcellularLocation>
</comment>
<feature type="transmembrane region" description="Helical" evidence="9">
    <location>
        <begin position="12"/>
        <end position="35"/>
    </location>
</feature>
<dbReference type="HAMAP" id="MF_00115">
    <property type="entry name" value="MscL"/>
    <property type="match status" value="1"/>
</dbReference>
<organism evidence="10 11">
    <name type="scientific">Brevifollis gellanilyticus</name>
    <dbReference type="NCBI Taxonomy" id="748831"/>
    <lineage>
        <taxon>Bacteria</taxon>
        <taxon>Pseudomonadati</taxon>
        <taxon>Verrucomicrobiota</taxon>
        <taxon>Verrucomicrobiia</taxon>
        <taxon>Verrucomicrobiales</taxon>
        <taxon>Verrucomicrobiaceae</taxon>
    </lineage>
</organism>
<dbReference type="OrthoDB" id="9810350at2"/>
<gene>
    <name evidence="9" type="primary">mscL</name>
    <name evidence="10" type="ORF">BGE01nite_18640</name>
</gene>
<dbReference type="InterPro" id="IPR037673">
    <property type="entry name" value="MSC/AndL"/>
</dbReference>
<feature type="transmembrane region" description="Helical" evidence="9">
    <location>
        <begin position="88"/>
        <end position="110"/>
    </location>
</feature>
<dbReference type="SUPFAM" id="SSF81330">
    <property type="entry name" value="Gated mechanosensitive channel"/>
    <property type="match status" value="1"/>
</dbReference>
<comment type="subunit">
    <text evidence="9">Homopentamer.</text>
</comment>
<dbReference type="Gene3D" id="1.10.1200.120">
    <property type="entry name" value="Large-conductance mechanosensitive channel, MscL, domain 1"/>
    <property type="match status" value="1"/>
</dbReference>
<evidence type="ECO:0000256" key="3">
    <source>
        <dbReference type="ARBA" id="ARBA00022475"/>
    </source>
</evidence>
<name>A0A512M776_9BACT</name>
<dbReference type="RefSeq" id="WP_146850167.1">
    <property type="nucleotide sequence ID" value="NZ_BKAG01000010.1"/>
</dbReference>
<comment type="caution">
    <text evidence="10">The sequence shown here is derived from an EMBL/GenBank/DDBJ whole genome shotgun (WGS) entry which is preliminary data.</text>
</comment>
<dbReference type="GO" id="GO:0008381">
    <property type="term" value="F:mechanosensitive monoatomic ion channel activity"/>
    <property type="evidence" value="ECO:0007669"/>
    <property type="project" value="UniProtKB-UniRule"/>
</dbReference>
<proteinExistence type="inferred from homology"/>
<keyword evidence="4 9" id="KW-0812">Transmembrane</keyword>
<comment type="similarity">
    <text evidence="9">Belongs to the MscL family.</text>
</comment>
<evidence type="ECO:0000256" key="9">
    <source>
        <dbReference type="HAMAP-Rule" id="MF_00115"/>
    </source>
</evidence>
<evidence type="ECO:0000256" key="5">
    <source>
        <dbReference type="ARBA" id="ARBA00022989"/>
    </source>
</evidence>
<accession>A0A512M776</accession>
<evidence type="ECO:0000313" key="10">
    <source>
        <dbReference type="EMBL" id="GEP42573.1"/>
    </source>
</evidence>
<evidence type="ECO:0000256" key="7">
    <source>
        <dbReference type="ARBA" id="ARBA00023136"/>
    </source>
</evidence>
<dbReference type="PANTHER" id="PTHR30266:SF2">
    <property type="entry name" value="LARGE-CONDUCTANCE MECHANOSENSITIVE CHANNEL"/>
    <property type="match status" value="1"/>
</dbReference>
<comment type="function">
    <text evidence="9">Channel that opens in response to stretch forces in the membrane lipid bilayer. May participate in the regulation of osmotic pressure changes within the cell.</text>
</comment>
<dbReference type="InterPro" id="IPR036019">
    <property type="entry name" value="MscL_channel"/>
</dbReference>
<evidence type="ECO:0000256" key="6">
    <source>
        <dbReference type="ARBA" id="ARBA00023065"/>
    </source>
</evidence>
<evidence type="ECO:0000313" key="11">
    <source>
        <dbReference type="Proteomes" id="UP000321577"/>
    </source>
</evidence>
<evidence type="ECO:0000256" key="2">
    <source>
        <dbReference type="ARBA" id="ARBA00022448"/>
    </source>
</evidence>
<dbReference type="AlphaFoldDB" id="A0A512M776"/>
<keyword evidence="11" id="KW-1185">Reference proteome</keyword>
<evidence type="ECO:0000256" key="4">
    <source>
        <dbReference type="ARBA" id="ARBA00022692"/>
    </source>
</evidence>
<sequence length="150" mass="15894">MLNEFKKFILKGNVIDLSTGVIIGAAFGSIVTAFTKGIVEPLIGMFGGGANPDLKIKLGEKTIKVMEKSVAGVETEVTKVVPFLQLDIGAVIGAIIGFLITAAVIFFVIIKPANKLMSMMKREEAAAPPPAPTADVVLLTEIRDLLKQKA</sequence>
<keyword evidence="5 9" id="KW-1133">Transmembrane helix</keyword>
<protein>
    <recommendedName>
        <fullName evidence="9">Large-conductance mechanosensitive channel</fullName>
    </recommendedName>
</protein>
<keyword evidence="8 9" id="KW-0407">Ion channel</keyword>